<dbReference type="Proteomes" id="UP001166251">
    <property type="component" value="Unassembled WGS sequence"/>
</dbReference>
<feature type="chain" id="PRO_5045444475" evidence="1">
    <location>
        <begin position="20"/>
        <end position="131"/>
    </location>
</feature>
<keyword evidence="3" id="KW-1185">Reference proteome</keyword>
<evidence type="ECO:0000256" key="1">
    <source>
        <dbReference type="SAM" id="SignalP"/>
    </source>
</evidence>
<evidence type="ECO:0000313" key="2">
    <source>
        <dbReference type="EMBL" id="MBW8190554.1"/>
    </source>
</evidence>
<evidence type="ECO:0000313" key="3">
    <source>
        <dbReference type="Proteomes" id="UP001166251"/>
    </source>
</evidence>
<organism evidence="2 3">
    <name type="scientific">Neiella holothuriorum</name>
    <dbReference type="NCBI Taxonomy" id="2870530"/>
    <lineage>
        <taxon>Bacteria</taxon>
        <taxon>Pseudomonadati</taxon>
        <taxon>Pseudomonadota</taxon>
        <taxon>Gammaproteobacteria</taxon>
        <taxon>Alteromonadales</taxon>
        <taxon>Echinimonadaceae</taxon>
        <taxon>Neiella</taxon>
    </lineage>
</organism>
<reference evidence="2" key="1">
    <citation type="submission" date="2021-07" db="EMBL/GenBank/DDBJ databases">
        <title>Neiella marina sp. nov., isolated from the intestinal content of sea cucumber Apostichopus japonicus.</title>
        <authorList>
            <person name="Bai X."/>
        </authorList>
    </citation>
    <scope>NUCLEOTIDE SEQUENCE</scope>
    <source>
        <strain evidence="2">126</strain>
    </source>
</reference>
<sequence>MFKLSMIFMLLIFSSTVLAAPELDEQPSDSILLTVVLKHNQSNNFEEFQKILADQGFFEKFPPKGVSVVSWYVMMGIGQVVTLEVPAHKLREVNLAVEKTAWKAFTVEFYPTYNLYPVFKDRLSNKAKVSY</sequence>
<proteinExistence type="predicted"/>
<protein>
    <submittedName>
        <fullName evidence="2">Uncharacterized protein</fullName>
    </submittedName>
</protein>
<keyword evidence="1" id="KW-0732">Signal</keyword>
<dbReference type="RefSeq" id="WP_220103244.1">
    <property type="nucleotide sequence ID" value="NZ_JAHZSS010000005.1"/>
</dbReference>
<name>A0ABS7EDZ3_9GAMM</name>
<dbReference type="EMBL" id="JAHZSS010000005">
    <property type="protein sequence ID" value="MBW8190554.1"/>
    <property type="molecule type" value="Genomic_DNA"/>
</dbReference>
<gene>
    <name evidence="2" type="ORF">K0504_05850</name>
</gene>
<comment type="caution">
    <text evidence="2">The sequence shown here is derived from an EMBL/GenBank/DDBJ whole genome shotgun (WGS) entry which is preliminary data.</text>
</comment>
<accession>A0ABS7EDZ3</accession>
<feature type="signal peptide" evidence="1">
    <location>
        <begin position="1"/>
        <end position="19"/>
    </location>
</feature>